<feature type="non-terminal residue" evidence="1">
    <location>
        <position position="143"/>
    </location>
</feature>
<dbReference type="GO" id="GO:0005507">
    <property type="term" value="F:copper ion binding"/>
    <property type="evidence" value="ECO:0007669"/>
    <property type="project" value="TreeGrafter"/>
</dbReference>
<name>T1A0N1_9ZZZZ</name>
<reference evidence="1" key="1">
    <citation type="submission" date="2013-08" db="EMBL/GenBank/DDBJ databases">
        <authorList>
            <person name="Mendez C."/>
            <person name="Richter M."/>
            <person name="Ferrer M."/>
            <person name="Sanchez J."/>
        </authorList>
    </citation>
    <scope>NUCLEOTIDE SEQUENCE</scope>
</reference>
<proteinExistence type="predicted"/>
<evidence type="ECO:0000313" key="1">
    <source>
        <dbReference type="EMBL" id="EQD50483.1"/>
    </source>
</evidence>
<dbReference type="GO" id="GO:0046870">
    <property type="term" value="F:cadmium ion binding"/>
    <property type="evidence" value="ECO:0007669"/>
    <property type="project" value="TreeGrafter"/>
</dbReference>
<organism evidence="1">
    <name type="scientific">mine drainage metagenome</name>
    <dbReference type="NCBI Taxonomy" id="410659"/>
    <lineage>
        <taxon>unclassified sequences</taxon>
        <taxon>metagenomes</taxon>
        <taxon>ecological metagenomes</taxon>
    </lineage>
</organism>
<dbReference type="EMBL" id="AUZZ01005212">
    <property type="protein sequence ID" value="EQD50483.1"/>
    <property type="molecule type" value="Genomic_DNA"/>
</dbReference>
<dbReference type="PANTHER" id="PTHR38430">
    <property type="entry name" value="PROTEIN-ARGININE KINASE ACTIVATOR PROTEIN"/>
    <property type="match status" value="1"/>
</dbReference>
<accession>T1A0N1</accession>
<dbReference type="GO" id="GO:1990169">
    <property type="term" value="P:stress response to copper ion"/>
    <property type="evidence" value="ECO:0007669"/>
    <property type="project" value="TreeGrafter"/>
</dbReference>
<dbReference type="AlphaFoldDB" id="T1A0N1"/>
<dbReference type="GO" id="GO:1990170">
    <property type="term" value="P:stress response to cadmium ion"/>
    <property type="evidence" value="ECO:0007669"/>
    <property type="project" value="TreeGrafter"/>
</dbReference>
<protein>
    <submittedName>
        <fullName evidence="1">UvrB/UvrC protein</fullName>
    </submittedName>
</protein>
<dbReference type="PIRSF" id="PIRSF015034">
    <property type="entry name" value="YacH"/>
    <property type="match status" value="1"/>
</dbReference>
<gene>
    <name evidence="1" type="ORF">B2A_07291</name>
</gene>
<dbReference type="InterPro" id="IPR025542">
    <property type="entry name" value="YacH"/>
</dbReference>
<sequence length="143" mass="16041">MLCQECHSRPATVHLTKVIGDEVEQLHLCAECAREKGELQIFTDPAALMQNLLANFVGFQPVEVQEVPACPTCGFGFGEFRATGRLGCPSCYAHFEAQLKPILRRLHGTTDHRGKLPARRGDQYRRGRQMAEIKERLTRAVAH</sequence>
<dbReference type="GO" id="GO:0050897">
    <property type="term" value="F:cobalt ion binding"/>
    <property type="evidence" value="ECO:0007669"/>
    <property type="project" value="TreeGrafter"/>
</dbReference>
<reference evidence="1" key="2">
    <citation type="journal article" date="2014" name="ISME J.">
        <title>Microbial stratification in low pH oxic and suboxic macroscopic growths along an acid mine drainage.</title>
        <authorList>
            <person name="Mendez-Garcia C."/>
            <person name="Mesa V."/>
            <person name="Sprenger R.R."/>
            <person name="Richter M."/>
            <person name="Diez M.S."/>
            <person name="Solano J."/>
            <person name="Bargiela R."/>
            <person name="Golyshina O.V."/>
            <person name="Manteca A."/>
            <person name="Ramos J.L."/>
            <person name="Gallego J.R."/>
            <person name="Llorente I."/>
            <person name="Martins Dos Santos V.A."/>
            <person name="Jensen O.N."/>
            <person name="Pelaez A.I."/>
            <person name="Sanchez J."/>
            <person name="Ferrer M."/>
        </authorList>
    </citation>
    <scope>NUCLEOTIDE SEQUENCE</scope>
</reference>
<dbReference type="PANTHER" id="PTHR38430:SF1">
    <property type="entry name" value="PROTEIN-ARGININE KINASE ACTIVATOR PROTEIN"/>
    <property type="match status" value="1"/>
</dbReference>
<comment type="caution">
    <text evidence="1">The sequence shown here is derived from an EMBL/GenBank/DDBJ whole genome shotgun (WGS) entry which is preliminary data.</text>
</comment>
<dbReference type="GO" id="GO:0008270">
    <property type="term" value="F:zinc ion binding"/>
    <property type="evidence" value="ECO:0007669"/>
    <property type="project" value="TreeGrafter"/>
</dbReference>